<proteinExistence type="predicted"/>
<evidence type="ECO:0000313" key="4">
    <source>
        <dbReference type="EMBL" id="NDJ90739.1"/>
    </source>
</evidence>
<evidence type="ECO:0000256" key="1">
    <source>
        <dbReference type="SAM" id="MobiDB-lite"/>
    </source>
</evidence>
<reference evidence="4 5" key="1">
    <citation type="submission" date="2020-01" db="EMBL/GenBank/DDBJ databases">
        <authorList>
            <person name="Sanchez-Estrada R."/>
            <person name="Gonzalez-Y-Merchand J.A."/>
            <person name="Rivera-Gutierrez S."/>
        </authorList>
    </citation>
    <scope>NUCLEOTIDE SEQUENCE [LARGE SCALE GENOMIC DNA]</scope>
    <source>
        <strain evidence="4 5">CST 7247</strain>
    </source>
</reference>
<evidence type="ECO:0000259" key="3">
    <source>
        <dbReference type="Pfam" id="PF20712"/>
    </source>
</evidence>
<feature type="transmembrane region" description="Helical" evidence="2">
    <location>
        <begin position="35"/>
        <end position="58"/>
    </location>
</feature>
<dbReference type="RefSeq" id="WP_162112767.1">
    <property type="nucleotide sequence ID" value="NZ_JAACYR010000061.1"/>
</dbReference>
<feature type="compositionally biased region" description="Basic and acidic residues" evidence="1">
    <location>
        <begin position="280"/>
        <end position="297"/>
    </location>
</feature>
<dbReference type="InterPro" id="IPR048567">
    <property type="entry name" value="CyanoTRADDas_TM"/>
</dbReference>
<feature type="domain" description="Cyanobacterial TRADD-N associated 2 transmembrane" evidence="3">
    <location>
        <begin position="148"/>
        <end position="218"/>
    </location>
</feature>
<protein>
    <recommendedName>
        <fullName evidence="3">Cyanobacterial TRADD-N associated 2 transmembrane domain-containing protein</fullName>
    </recommendedName>
</protein>
<feature type="region of interest" description="Disordered" evidence="1">
    <location>
        <begin position="266"/>
        <end position="297"/>
    </location>
</feature>
<gene>
    <name evidence="4" type="ORF">GWR20_16520</name>
</gene>
<dbReference type="EMBL" id="JAACYR010000061">
    <property type="protein sequence ID" value="NDJ90739.1"/>
    <property type="molecule type" value="Genomic_DNA"/>
</dbReference>
<dbReference type="Pfam" id="PF20712">
    <property type="entry name" value="CyanoTRADDas_TM"/>
    <property type="match status" value="1"/>
</dbReference>
<feature type="transmembrane region" description="Helical" evidence="2">
    <location>
        <begin position="160"/>
        <end position="181"/>
    </location>
</feature>
<feature type="transmembrane region" description="Helical" evidence="2">
    <location>
        <begin position="187"/>
        <end position="209"/>
    </location>
</feature>
<evidence type="ECO:0000313" key="5">
    <source>
        <dbReference type="Proteomes" id="UP000466523"/>
    </source>
</evidence>
<comment type="caution">
    <text evidence="4">The sequence shown here is derived from an EMBL/GenBank/DDBJ whole genome shotgun (WGS) entry which is preliminary data.</text>
</comment>
<keyword evidence="2" id="KW-0812">Transmembrane</keyword>
<feature type="transmembrane region" description="Helical" evidence="2">
    <location>
        <begin position="64"/>
        <end position="85"/>
    </location>
</feature>
<name>A0A7K3LEE9_9MYCO</name>
<dbReference type="Proteomes" id="UP000466523">
    <property type="component" value="Unassembled WGS sequence"/>
</dbReference>
<organism evidence="4 5">
    <name type="scientific">Mycolicibacter kumamotonensis</name>
    <dbReference type="NCBI Taxonomy" id="354243"/>
    <lineage>
        <taxon>Bacteria</taxon>
        <taxon>Bacillati</taxon>
        <taxon>Actinomycetota</taxon>
        <taxon>Actinomycetes</taxon>
        <taxon>Mycobacteriales</taxon>
        <taxon>Mycobacteriaceae</taxon>
        <taxon>Mycolicibacter</taxon>
    </lineage>
</organism>
<evidence type="ECO:0000256" key="2">
    <source>
        <dbReference type="SAM" id="Phobius"/>
    </source>
</evidence>
<keyword evidence="2" id="KW-1133">Transmembrane helix</keyword>
<sequence length="297" mass="32127">MGRKSARQSIDDIDEWLSQRLRQLDRLVRERIQRLSLVSVVVVFALIVGAGFLISLLFDPGTEPIIAARIIGVVLAVLFVAIALGRRAEQAVADRARQIEQQVAEEAARLETGEGIPTGPDLREEAWEDRGSSLDQQELILRQIYTVGLSQASASFTISIIFATIGGALLFCGVGLAIFRAPSDGQAYVSVVSVVAGIVVNLVSSLFFVQSNKTRADMATQGAALREESQEDRRLSGARSLVKTIKNETLQDDVKAKLALQLMGVGRTAESQPTSPGRAGRYDAPRPDATSLKEDPK</sequence>
<keyword evidence="2" id="KW-0472">Membrane</keyword>
<accession>A0A7K3LEE9</accession>
<dbReference type="AlphaFoldDB" id="A0A7K3LEE9"/>